<gene>
    <name evidence="2" type="ORF">BN13_1030006</name>
</gene>
<dbReference type="SUPFAM" id="SSF49899">
    <property type="entry name" value="Concanavalin A-like lectins/glucanases"/>
    <property type="match status" value="1"/>
</dbReference>
<dbReference type="AlphaFoldDB" id="A0A077M6P0"/>
<evidence type="ECO:0000313" key="2">
    <source>
        <dbReference type="EMBL" id="CCI51450.1"/>
    </source>
</evidence>
<reference evidence="2 3" key="1">
    <citation type="journal article" date="2013" name="ISME J.">
        <title>A metabolic model for members of the genus Tetrasphaera involved in enhanced biological phosphorus removal.</title>
        <authorList>
            <person name="Kristiansen R."/>
            <person name="Nguyen H.T.T."/>
            <person name="Saunders A.M."/>
            <person name="Nielsen J.L."/>
            <person name="Wimmer R."/>
            <person name="Le V.Q."/>
            <person name="McIlroy S.J."/>
            <person name="Petrovski S."/>
            <person name="Seviour R.J."/>
            <person name="Calteau A."/>
            <person name="Nielsen K.L."/>
            <person name="Nielsen P.H."/>
        </authorList>
    </citation>
    <scope>NUCLEOTIDE SEQUENCE [LARGE SCALE GENOMIC DNA]</scope>
    <source>
        <strain evidence="2 3">Ben 74</strain>
    </source>
</reference>
<comment type="caution">
    <text evidence="2">The sequence shown here is derived from an EMBL/GenBank/DDBJ whole genome shotgun (WGS) entry which is preliminary data.</text>
</comment>
<protein>
    <recommendedName>
        <fullName evidence="1">Glycosyl hydrolase family 32 C-terminal domain-containing protein</fullName>
    </recommendedName>
</protein>
<dbReference type="InterPro" id="IPR013320">
    <property type="entry name" value="ConA-like_dom_sf"/>
</dbReference>
<organism evidence="2 3">
    <name type="scientific">Nostocoides jenkinsii Ben 74</name>
    <dbReference type="NCBI Taxonomy" id="1193518"/>
    <lineage>
        <taxon>Bacteria</taxon>
        <taxon>Bacillati</taxon>
        <taxon>Actinomycetota</taxon>
        <taxon>Actinomycetes</taxon>
        <taxon>Micrococcales</taxon>
        <taxon>Intrasporangiaceae</taxon>
        <taxon>Nostocoides</taxon>
    </lineage>
</organism>
<dbReference type="Pfam" id="PF08244">
    <property type="entry name" value="Glyco_hydro_32C"/>
    <property type="match status" value="1"/>
</dbReference>
<dbReference type="EMBL" id="CAJC01000006">
    <property type="protein sequence ID" value="CCI51450.1"/>
    <property type="molecule type" value="Genomic_DNA"/>
</dbReference>
<keyword evidence="3" id="KW-1185">Reference proteome</keyword>
<feature type="domain" description="Glycosyl hydrolase family 32 C-terminal" evidence="1">
    <location>
        <begin position="2"/>
        <end position="41"/>
    </location>
</feature>
<dbReference type="InterPro" id="IPR013189">
    <property type="entry name" value="Glyco_hydro_32_C"/>
</dbReference>
<sequence length="52" mass="5175">MEVFAQGGTTITDQVFPSAGSDGIGLFAKGGTAQLDKLTVTPLAPSMFVSGG</sequence>
<name>A0A077M6P0_9MICO</name>
<accession>A0A077M6P0</accession>
<dbReference type="Gene3D" id="2.60.120.560">
    <property type="entry name" value="Exo-inulinase, domain 1"/>
    <property type="match status" value="1"/>
</dbReference>
<proteinExistence type="predicted"/>
<evidence type="ECO:0000259" key="1">
    <source>
        <dbReference type="Pfam" id="PF08244"/>
    </source>
</evidence>
<dbReference type="Proteomes" id="UP000035720">
    <property type="component" value="Unassembled WGS sequence"/>
</dbReference>
<evidence type="ECO:0000313" key="3">
    <source>
        <dbReference type="Proteomes" id="UP000035720"/>
    </source>
</evidence>